<sequence>MANSLDDLTEFWKRVVGMRPWEYDHTCVPVPWKSVSLQEGKKRLKFGVIWEDGVIPPTPACRHALSKVVDALKKQGHEVIDLQVISRASDCLNIGYQLLFADSGEQLRAPLQNTETHTLPTQHVLGLLKLPKMIKSFLSLILRSHILSFIFGLGSKPDPLSAELYSLLHKKTVMEERQLIEERDIYRASWHKKWMEEKVDFVLTVPYPLPALRNGGSGRATLMSCGYAFIFNLLDYTAGVIPVTTVSPTLDALPADYYSSPTFNQFNAVAKGAYLEYNAEKMKGLPLGIQIVGRRMEEEKVLAGMKVVEGALKVLNTEISVGRTRIIFALAPPEVIICVRDSLTLYSNYPPSPAHSPAAIDSYRYWTSGGQGPGQKASKQEMLGTCAGVNKSD</sequence>
<keyword evidence="2" id="KW-0378">Hydrolase</keyword>
<reference evidence="5 6" key="1">
    <citation type="journal article" name="Sci. Rep.">
        <title>Telomere-to-telomere assembled and centromere annotated genomes of the two main subspecies of the button mushroom Agaricus bisporus reveal especially polymorphic chromosome ends.</title>
        <authorList>
            <person name="Sonnenberg A.S.M."/>
            <person name="Sedaghat-Telgerd N."/>
            <person name="Lavrijssen B."/>
            <person name="Ohm R.A."/>
            <person name="Hendrickx P.M."/>
            <person name="Scholtmeijer K."/>
            <person name="Baars J.J.P."/>
            <person name="van Peer A."/>
        </authorList>
    </citation>
    <scope>NUCLEOTIDE SEQUENCE [LARGE SCALE GENOMIC DNA]</scope>
    <source>
        <strain evidence="5 6">H119_p4</strain>
    </source>
</reference>
<proteinExistence type="inferred from homology"/>
<evidence type="ECO:0000256" key="2">
    <source>
        <dbReference type="ARBA" id="ARBA00022801"/>
    </source>
</evidence>
<dbReference type="EMBL" id="JABXXO010000013">
    <property type="protein sequence ID" value="KAF7761934.1"/>
    <property type="molecule type" value="Genomic_DNA"/>
</dbReference>
<dbReference type="GO" id="GO:0016787">
    <property type="term" value="F:hydrolase activity"/>
    <property type="evidence" value="ECO:0007669"/>
    <property type="project" value="UniProtKB-KW"/>
</dbReference>
<evidence type="ECO:0000259" key="4">
    <source>
        <dbReference type="Pfam" id="PF01425"/>
    </source>
</evidence>
<name>A0A8H7EX94_AGABI</name>
<gene>
    <name evidence="5" type="ORF">Agabi119p4_9926</name>
</gene>
<organism evidence="5 6">
    <name type="scientific">Agaricus bisporus var. burnettii</name>
    <dbReference type="NCBI Taxonomy" id="192524"/>
    <lineage>
        <taxon>Eukaryota</taxon>
        <taxon>Fungi</taxon>
        <taxon>Dikarya</taxon>
        <taxon>Basidiomycota</taxon>
        <taxon>Agaricomycotina</taxon>
        <taxon>Agaricomycetes</taxon>
        <taxon>Agaricomycetidae</taxon>
        <taxon>Agaricales</taxon>
        <taxon>Agaricineae</taxon>
        <taxon>Agaricaceae</taxon>
        <taxon>Agaricus</taxon>
    </lineage>
</organism>
<protein>
    <recommendedName>
        <fullName evidence="4">Amidase domain-containing protein</fullName>
    </recommendedName>
</protein>
<dbReference type="AlphaFoldDB" id="A0A8H7EX94"/>
<dbReference type="PANTHER" id="PTHR46072">
    <property type="entry name" value="AMIDASE-RELATED-RELATED"/>
    <property type="match status" value="1"/>
</dbReference>
<evidence type="ECO:0000313" key="6">
    <source>
        <dbReference type="Proteomes" id="UP000629468"/>
    </source>
</evidence>
<dbReference type="PANTHER" id="PTHR46072:SF10">
    <property type="entry name" value="ACETAMIDASE"/>
    <property type="match status" value="1"/>
</dbReference>
<dbReference type="InterPro" id="IPR036928">
    <property type="entry name" value="AS_sf"/>
</dbReference>
<accession>A0A8H7EX94</accession>
<dbReference type="Proteomes" id="UP000629468">
    <property type="component" value="Unassembled WGS sequence"/>
</dbReference>
<evidence type="ECO:0000256" key="1">
    <source>
        <dbReference type="ARBA" id="ARBA00009199"/>
    </source>
</evidence>
<comment type="caution">
    <text evidence="5">The sequence shown here is derived from an EMBL/GenBank/DDBJ whole genome shotgun (WGS) entry which is preliminary data.</text>
</comment>
<dbReference type="Gene3D" id="3.90.1300.10">
    <property type="entry name" value="Amidase signature (AS) domain"/>
    <property type="match status" value="1"/>
</dbReference>
<comment type="similarity">
    <text evidence="1">Belongs to the amidase family.</text>
</comment>
<evidence type="ECO:0000313" key="5">
    <source>
        <dbReference type="EMBL" id="KAF7761934.1"/>
    </source>
</evidence>
<feature type="domain" description="Amidase" evidence="4">
    <location>
        <begin position="1"/>
        <end position="302"/>
    </location>
</feature>
<feature type="region of interest" description="Disordered" evidence="3">
    <location>
        <begin position="369"/>
        <end position="393"/>
    </location>
</feature>
<dbReference type="Pfam" id="PF01425">
    <property type="entry name" value="Amidase"/>
    <property type="match status" value="1"/>
</dbReference>
<dbReference type="SUPFAM" id="SSF75304">
    <property type="entry name" value="Amidase signature (AS) enzymes"/>
    <property type="match status" value="1"/>
</dbReference>
<dbReference type="InterPro" id="IPR023631">
    <property type="entry name" value="Amidase_dom"/>
</dbReference>
<evidence type="ECO:0000256" key="3">
    <source>
        <dbReference type="SAM" id="MobiDB-lite"/>
    </source>
</evidence>